<dbReference type="OrthoDB" id="9808424at2"/>
<dbReference type="RefSeq" id="WP_051896976.1">
    <property type="nucleotide sequence ID" value="NZ_FWXV01000004.1"/>
</dbReference>
<evidence type="ECO:0000259" key="3">
    <source>
        <dbReference type="SMART" id="SM00563"/>
    </source>
</evidence>
<dbReference type="PANTHER" id="PTHR10434">
    <property type="entry name" value="1-ACYL-SN-GLYCEROL-3-PHOSPHATE ACYLTRANSFERASE"/>
    <property type="match status" value="1"/>
</dbReference>
<dbReference type="InterPro" id="IPR002123">
    <property type="entry name" value="Plipid/glycerol_acylTrfase"/>
</dbReference>
<dbReference type="GO" id="GO:0003841">
    <property type="term" value="F:1-acylglycerol-3-phosphate O-acyltransferase activity"/>
    <property type="evidence" value="ECO:0007669"/>
    <property type="project" value="TreeGrafter"/>
</dbReference>
<feature type="domain" description="Phospholipid/glycerol acyltransferase" evidence="3">
    <location>
        <begin position="34"/>
        <end position="153"/>
    </location>
</feature>
<keyword evidence="5" id="KW-1185">Reference proteome</keyword>
<name>A0A1W2F1Z7_KIBAR</name>
<protein>
    <submittedName>
        <fullName evidence="4">1-acyl-sn-glycerol-3-phosphate acyltransferase</fullName>
    </submittedName>
</protein>
<accession>A0A1W2F1Z7</accession>
<dbReference type="PANTHER" id="PTHR10434:SF11">
    <property type="entry name" value="1-ACYL-SN-GLYCEROL-3-PHOSPHATE ACYLTRANSFERASE"/>
    <property type="match status" value="1"/>
</dbReference>
<dbReference type="Proteomes" id="UP000192674">
    <property type="component" value="Unassembled WGS sequence"/>
</dbReference>
<keyword evidence="2 4" id="KW-0012">Acyltransferase</keyword>
<evidence type="ECO:0000313" key="4">
    <source>
        <dbReference type="EMBL" id="SMD15940.1"/>
    </source>
</evidence>
<dbReference type="GO" id="GO:0006654">
    <property type="term" value="P:phosphatidic acid biosynthetic process"/>
    <property type="evidence" value="ECO:0007669"/>
    <property type="project" value="TreeGrafter"/>
</dbReference>
<dbReference type="SMART" id="SM00563">
    <property type="entry name" value="PlsC"/>
    <property type="match status" value="1"/>
</dbReference>
<evidence type="ECO:0000313" key="5">
    <source>
        <dbReference type="Proteomes" id="UP000192674"/>
    </source>
</evidence>
<dbReference type="AlphaFoldDB" id="A0A1W2F1Z7"/>
<reference evidence="4 5" key="1">
    <citation type="submission" date="2017-04" db="EMBL/GenBank/DDBJ databases">
        <authorList>
            <person name="Afonso C.L."/>
            <person name="Miller P.J."/>
            <person name="Scott M.A."/>
            <person name="Spackman E."/>
            <person name="Goraichik I."/>
            <person name="Dimitrov K.M."/>
            <person name="Suarez D.L."/>
            <person name="Swayne D.E."/>
        </authorList>
    </citation>
    <scope>NUCLEOTIDE SEQUENCE [LARGE SCALE GENOMIC DNA]</scope>
    <source>
        <strain evidence="4 5">DSM 43828</strain>
    </source>
</reference>
<keyword evidence="1 4" id="KW-0808">Transferase</keyword>
<sequence>MFYRALRAVCVLIAKALFRPRVEGLENIPAKGAVILASNHLSVFDSILIPLVVTRQVNFLAKEEYFLGRSPYKRMRAAFMRAIGQVPVQRGQARAGVAALEVASKVLEQGNVFGIYPEGTRSRDLRLHRGHTGVGQLALSTGAVVVPMAVIGTEQIQPPGQRFPRPSRVTIRIGKPLNFSRYDRMHASPAIRRAVTDEIMYAIMELSGQEYVDAYHKLPDAA</sequence>
<evidence type="ECO:0000256" key="1">
    <source>
        <dbReference type="ARBA" id="ARBA00022679"/>
    </source>
</evidence>
<dbReference type="GO" id="GO:0005886">
    <property type="term" value="C:plasma membrane"/>
    <property type="evidence" value="ECO:0007669"/>
    <property type="project" value="TreeGrafter"/>
</dbReference>
<evidence type="ECO:0000256" key="2">
    <source>
        <dbReference type="ARBA" id="ARBA00023315"/>
    </source>
</evidence>
<dbReference type="CDD" id="cd07989">
    <property type="entry name" value="LPLAT_AGPAT-like"/>
    <property type="match status" value="1"/>
</dbReference>
<proteinExistence type="predicted"/>
<dbReference type="EMBL" id="FWXV01000004">
    <property type="protein sequence ID" value="SMD15940.1"/>
    <property type="molecule type" value="Genomic_DNA"/>
</dbReference>
<dbReference type="Pfam" id="PF01553">
    <property type="entry name" value="Acyltransferase"/>
    <property type="match status" value="1"/>
</dbReference>
<organism evidence="4 5">
    <name type="scientific">Kibdelosporangium aridum</name>
    <dbReference type="NCBI Taxonomy" id="2030"/>
    <lineage>
        <taxon>Bacteria</taxon>
        <taxon>Bacillati</taxon>
        <taxon>Actinomycetota</taxon>
        <taxon>Actinomycetes</taxon>
        <taxon>Pseudonocardiales</taxon>
        <taxon>Pseudonocardiaceae</taxon>
        <taxon>Kibdelosporangium</taxon>
    </lineage>
</organism>
<dbReference type="SUPFAM" id="SSF69593">
    <property type="entry name" value="Glycerol-3-phosphate (1)-acyltransferase"/>
    <property type="match status" value="1"/>
</dbReference>
<gene>
    <name evidence="4" type="ORF">SAMN05661093_05362</name>
</gene>